<dbReference type="Ensembl" id="ENSSCAT00000010308.1">
    <property type="protein sequence ID" value="ENSSCAP00000009138.1"/>
    <property type="gene ID" value="ENSSCAG00000006971.1"/>
</dbReference>
<dbReference type="Proteomes" id="UP000694409">
    <property type="component" value="Unassembled WGS sequence"/>
</dbReference>
<evidence type="ECO:0000313" key="2">
    <source>
        <dbReference type="Ensembl" id="ENSSCAP00000009138.1"/>
    </source>
</evidence>
<name>A0A8C9MUG1_SERCA</name>
<feature type="region of interest" description="Disordered" evidence="1">
    <location>
        <begin position="117"/>
        <end position="140"/>
    </location>
</feature>
<reference evidence="2" key="2">
    <citation type="submission" date="2025-09" db="UniProtKB">
        <authorList>
            <consortium name="Ensembl"/>
        </authorList>
    </citation>
    <scope>IDENTIFICATION</scope>
</reference>
<accession>A0A8C9MUG1</accession>
<proteinExistence type="predicted"/>
<dbReference type="AlphaFoldDB" id="A0A8C9MUG1"/>
<keyword evidence="3" id="KW-1185">Reference proteome</keyword>
<sequence>MRRAGCPHRGCPGGSRRWRCPGSAGLGQCRAPRSRRFLRGRSCRFLPQSLSHVRVPGEPAVLGVRGLGREAQHHRLGGRGGAVFHRLVDHHRCCREISSSGRLQPFLPRLWGDSHHRIPDDQRRVQRAGAGGQLQRGLSGPDRGSHLALHWLHDGLWVPHCLHVDPLWGLRG</sequence>
<protein>
    <submittedName>
        <fullName evidence="2">Uncharacterized protein</fullName>
    </submittedName>
</protein>
<organism evidence="2 3">
    <name type="scientific">Serinus canaria</name>
    <name type="common">Island canary</name>
    <name type="synonym">Fringilla canaria</name>
    <dbReference type="NCBI Taxonomy" id="9135"/>
    <lineage>
        <taxon>Eukaryota</taxon>
        <taxon>Metazoa</taxon>
        <taxon>Chordata</taxon>
        <taxon>Craniata</taxon>
        <taxon>Vertebrata</taxon>
        <taxon>Euteleostomi</taxon>
        <taxon>Archelosauria</taxon>
        <taxon>Archosauria</taxon>
        <taxon>Dinosauria</taxon>
        <taxon>Saurischia</taxon>
        <taxon>Theropoda</taxon>
        <taxon>Coelurosauria</taxon>
        <taxon>Aves</taxon>
        <taxon>Neognathae</taxon>
        <taxon>Neoaves</taxon>
        <taxon>Telluraves</taxon>
        <taxon>Australaves</taxon>
        <taxon>Passeriformes</taxon>
        <taxon>Passeroidea</taxon>
        <taxon>Fringillidae</taxon>
        <taxon>Carduelinae</taxon>
        <taxon>Serinus</taxon>
    </lineage>
</organism>
<evidence type="ECO:0000313" key="3">
    <source>
        <dbReference type="Proteomes" id="UP000694409"/>
    </source>
</evidence>
<evidence type="ECO:0000256" key="1">
    <source>
        <dbReference type="SAM" id="MobiDB-lite"/>
    </source>
</evidence>
<reference evidence="2" key="1">
    <citation type="submission" date="2025-08" db="UniProtKB">
        <authorList>
            <consortium name="Ensembl"/>
        </authorList>
    </citation>
    <scope>IDENTIFICATION</scope>
</reference>